<dbReference type="EMBL" id="SDMP01000018">
    <property type="protein sequence ID" value="RYQ98214.1"/>
    <property type="molecule type" value="Genomic_DNA"/>
</dbReference>
<dbReference type="SMART" id="SM00385">
    <property type="entry name" value="CYCLIN"/>
    <property type="match status" value="1"/>
</dbReference>
<dbReference type="SUPFAM" id="SSF47954">
    <property type="entry name" value="Cyclin-like"/>
    <property type="match status" value="1"/>
</dbReference>
<accession>A0A444Y8E9</accession>
<comment type="similarity">
    <text evidence="6">Belongs to the cyclin family.</text>
</comment>
<dbReference type="PIRSF" id="PIRSF001771">
    <property type="entry name" value="Cyclin_A_B_D_E"/>
    <property type="match status" value="1"/>
</dbReference>
<comment type="caution">
    <text evidence="9">The sequence shown here is derived from an EMBL/GenBank/DDBJ whole genome shotgun (WGS) entry which is preliminary data.</text>
</comment>
<evidence type="ECO:0000256" key="7">
    <source>
        <dbReference type="SAM" id="MobiDB-lite"/>
    </source>
</evidence>
<keyword evidence="2" id="KW-0132">Cell division</keyword>
<protein>
    <recommendedName>
        <fullName evidence="5">B-like cyclin</fullName>
    </recommendedName>
</protein>
<proteinExistence type="inferred from homology"/>
<reference evidence="9 10" key="1">
    <citation type="submission" date="2019-01" db="EMBL/GenBank/DDBJ databases">
        <title>Sequencing of cultivated peanut Arachis hypogaea provides insights into genome evolution and oil improvement.</title>
        <authorList>
            <person name="Chen X."/>
        </authorList>
    </citation>
    <scope>NUCLEOTIDE SEQUENCE [LARGE SCALE GENOMIC DNA]</scope>
    <source>
        <strain evidence="10">cv. Fuhuasheng</strain>
        <tissue evidence="9">Leaves</tissue>
    </source>
</reference>
<dbReference type="Proteomes" id="UP000289738">
    <property type="component" value="Chromosome B08"/>
</dbReference>
<comment type="subunit">
    <text evidence="1">Interacts with the CDC2 protein kinase to form a serine/threonine kinase holoenzyme complex also known as maturation promoting factor (MPF). The cyclin subunit imparts substrate specificity to the complex.</text>
</comment>
<dbReference type="STRING" id="3818.A0A444Y8E9"/>
<evidence type="ECO:0000256" key="2">
    <source>
        <dbReference type="ARBA" id="ARBA00022618"/>
    </source>
</evidence>
<evidence type="ECO:0000256" key="5">
    <source>
        <dbReference type="ARBA" id="ARBA00032263"/>
    </source>
</evidence>
<keyword evidence="4" id="KW-0131">Cell cycle</keyword>
<dbReference type="InterPro" id="IPR046965">
    <property type="entry name" value="Cyclin_A/B-like"/>
</dbReference>
<dbReference type="Pfam" id="PF00134">
    <property type="entry name" value="Cyclin_N"/>
    <property type="match status" value="1"/>
</dbReference>
<dbReference type="InterPro" id="IPR013763">
    <property type="entry name" value="Cyclin-like_dom"/>
</dbReference>
<dbReference type="PANTHER" id="PTHR10177">
    <property type="entry name" value="CYCLINS"/>
    <property type="match status" value="1"/>
</dbReference>
<dbReference type="AlphaFoldDB" id="A0A444Y8E9"/>
<dbReference type="GO" id="GO:0016538">
    <property type="term" value="F:cyclin-dependent protein serine/threonine kinase regulator activity"/>
    <property type="evidence" value="ECO:0007669"/>
    <property type="project" value="InterPro"/>
</dbReference>
<dbReference type="GO" id="GO:0044772">
    <property type="term" value="P:mitotic cell cycle phase transition"/>
    <property type="evidence" value="ECO:0007669"/>
    <property type="project" value="InterPro"/>
</dbReference>
<evidence type="ECO:0000259" key="8">
    <source>
        <dbReference type="SMART" id="SM00385"/>
    </source>
</evidence>
<sequence length="348" mass="39098">MENNRTTGKGKGKAKTEERGLGNRQVLGDISNLEVLKTTDGNHISRPITRKLYAKLLANSQSTANLLLDPKAQSNEGGAAQGNKNFVQLELDSTASVHKKHGLEERGEHDNERKFKKRSCRKVMTLTAEITAQSKTSMMTLLKRMFHKSRLSPFGSTCNNFLKKILLLTHATIANLACLTAGYPPLARLSPCYHTVQYSLTTTGPTFQLYFSQAAREVLSKPDGQHVDIDADNGNIDLAVAEYLDDLYIFYKLTEDESRISDYMNSQNEINEKMRSITVDWLIDVHWRFNLMPETIYLTINIIDRYLSLTVIPKAELQLVGICSLLLACKYEEIVTPKVTLLPPSNTL</sequence>
<dbReference type="InterPro" id="IPR036915">
    <property type="entry name" value="Cyclin-like_sf"/>
</dbReference>
<dbReference type="FunFam" id="1.10.472.10:FF:000001">
    <property type="entry name" value="G2/mitotic-specific cyclin"/>
    <property type="match status" value="1"/>
</dbReference>
<name>A0A444Y8E9_ARAHY</name>
<organism evidence="9 10">
    <name type="scientific">Arachis hypogaea</name>
    <name type="common">Peanut</name>
    <dbReference type="NCBI Taxonomy" id="3818"/>
    <lineage>
        <taxon>Eukaryota</taxon>
        <taxon>Viridiplantae</taxon>
        <taxon>Streptophyta</taxon>
        <taxon>Embryophyta</taxon>
        <taxon>Tracheophyta</taxon>
        <taxon>Spermatophyta</taxon>
        <taxon>Magnoliopsida</taxon>
        <taxon>eudicotyledons</taxon>
        <taxon>Gunneridae</taxon>
        <taxon>Pentapetalae</taxon>
        <taxon>rosids</taxon>
        <taxon>fabids</taxon>
        <taxon>Fabales</taxon>
        <taxon>Fabaceae</taxon>
        <taxon>Papilionoideae</taxon>
        <taxon>50 kb inversion clade</taxon>
        <taxon>dalbergioids sensu lato</taxon>
        <taxon>Dalbergieae</taxon>
        <taxon>Pterocarpus clade</taxon>
        <taxon>Arachis</taxon>
    </lineage>
</organism>
<evidence type="ECO:0000256" key="6">
    <source>
        <dbReference type="RuleBase" id="RU000383"/>
    </source>
</evidence>
<evidence type="ECO:0000313" key="9">
    <source>
        <dbReference type="EMBL" id="RYQ98214.1"/>
    </source>
</evidence>
<evidence type="ECO:0000256" key="1">
    <source>
        <dbReference type="ARBA" id="ARBA00011177"/>
    </source>
</evidence>
<evidence type="ECO:0000256" key="4">
    <source>
        <dbReference type="ARBA" id="ARBA00023306"/>
    </source>
</evidence>
<evidence type="ECO:0000313" key="10">
    <source>
        <dbReference type="Proteomes" id="UP000289738"/>
    </source>
</evidence>
<evidence type="ECO:0000256" key="3">
    <source>
        <dbReference type="ARBA" id="ARBA00023127"/>
    </source>
</evidence>
<keyword evidence="10" id="KW-1185">Reference proteome</keyword>
<dbReference type="InterPro" id="IPR039361">
    <property type="entry name" value="Cyclin"/>
</dbReference>
<dbReference type="GO" id="GO:0051301">
    <property type="term" value="P:cell division"/>
    <property type="evidence" value="ECO:0007669"/>
    <property type="project" value="UniProtKB-KW"/>
</dbReference>
<keyword evidence="3 6" id="KW-0195">Cyclin</keyword>
<dbReference type="InterPro" id="IPR006671">
    <property type="entry name" value="Cyclin_N"/>
</dbReference>
<feature type="domain" description="Cyclin-like" evidence="8">
    <location>
        <begin position="280"/>
        <end position="347"/>
    </location>
</feature>
<dbReference type="Gene3D" id="1.10.472.10">
    <property type="entry name" value="Cyclin-like"/>
    <property type="match status" value="1"/>
</dbReference>
<gene>
    <name evidence="9" type="ORF">Ahy_B08g094270</name>
</gene>
<feature type="region of interest" description="Disordered" evidence="7">
    <location>
        <begin position="1"/>
        <end position="23"/>
    </location>
</feature>